<keyword evidence="3" id="KW-1185">Reference proteome</keyword>
<dbReference type="InterPro" id="IPR051283">
    <property type="entry name" value="Sec_Metabolite_Acyltrans"/>
</dbReference>
<dbReference type="PANTHER" id="PTHR31896">
    <property type="entry name" value="FAMILY REGULATORY PROTEIN, PUTATIVE (AFU_ORTHOLOGUE AFUA_3G14730)-RELATED"/>
    <property type="match status" value="1"/>
</dbReference>
<dbReference type="eggNOG" id="ENOG502T0KU">
    <property type="taxonomic scope" value="Eukaryota"/>
</dbReference>
<reference evidence="3" key="1">
    <citation type="journal article" date="2011" name="Genome Biol.">
        <title>Comparative genomics of the social amoebae Dictyostelium discoideum and Dictyostelium purpureum.</title>
        <authorList>
            <consortium name="US DOE Joint Genome Institute (JGI-PGF)"/>
            <person name="Sucgang R."/>
            <person name="Kuo A."/>
            <person name="Tian X."/>
            <person name="Salerno W."/>
            <person name="Parikh A."/>
            <person name="Feasley C.L."/>
            <person name="Dalin E."/>
            <person name="Tu H."/>
            <person name="Huang E."/>
            <person name="Barry K."/>
            <person name="Lindquist E."/>
            <person name="Shapiro H."/>
            <person name="Bruce D."/>
            <person name="Schmutz J."/>
            <person name="Salamov A."/>
            <person name="Fey P."/>
            <person name="Gaudet P."/>
            <person name="Anjard C."/>
            <person name="Babu M.M."/>
            <person name="Basu S."/>
            <person name="Bushmanova Y."/>
            <person name="van der Wel H."/>
            <person name="Katoh-Kurasawa M."/>
            <person name="Dinh C."/>
            <person name="Coutinho P.M."/>
            <person name="Saito T."/>
            <person name="Elias M."/>
            <person name="Schaap P."/>
            <person name="Kay R.R."/>
            <person name="Henrissat B."/>
            <person name="Eichinger L."/>
            <person name="Rivero F."/>
            <person name="Putnam N.H."/>
            <person name="West C.M."/>
            <person name="Loomis W.F."/>
            <person name="Chisholm R.L."/>
            <person name="Shaulsky G."/>
            <person name="Strassmann J.E."/>
            <person name="Queller D.C."/>
            <person name="Kuspa A."/>
            <person name="Grigoriev I.V."/>
        </authorList>
    </citation>
    <scope>NUCLEOTIDE SEQUENCE [LARGE SCALE GENOMIC DNA]</scope>
    <source>
        <strain evidence="3">QSDP1</strain>
    </source>
</reference>
<dbReference type="GO" id="GO:0005737">
    <property type="term" value="C:cytoplasm"/>
    <property type="evidence" value="ECO:0000318"/>
    <property type="project" value="GO_Central"/>
</dbReference>
<evidence type="ECO:0000256" key="1">
    <source>
        <dbReference type="ARBA" id="ARBA00022679"/>
    </source>
</evidence>
<protein>
    <recommendedName>
        <fullName evidence="4">Condensation domain-containing protein</fullName>
    </recommendedName>
</protein>
<dbReference type="VEuPathDB" id="AmoebaDB:DICPUDRAFT_38569"/>
<dbReference type="InterPro" id="IPR023213">
    <property type="entry name" value="CAT-like_dom_sf"/>
</dbReference>
<evidence type="ECO:0000313" key="3">
    <source>
        <dbReference type="Proteomes" id="UP000001064"/>
    </source>
</evidence>
<gene>
    <name evidence="2" type="ORF">DICPUDRAFT_38569</name>
</gene>
<dbReference type="PANTHER" id="PTHR31896:SF64">
    <property type="entry name" value="TRICHOTHECENE 3-O-ACETYLTRANSFERASE"/>
    <property type="match status" value="1"/>
</dbReference>
<evidence type="ECO:0000313" key="2">
    <source>
        <dbReference type="EMBL" id="EGC32323.1"/>
    </source>
</evidence>
<dbReference type="AlphaFoldDB" id="F0ZUS0"/>
<dbReference type="Proteomes" id="UP000001064">
    <property type="component" value="Unassembled WGS sequence"/>
</dbReference>
<proteinExistence type="predicted"/>
<dbReference type="GO" id="GO:0016747">
    <property type="term" value="F:acyltransferase activity, transferring groups other than amino-acyl groups"/>
    <property type="evidence" value="ECO:0000318"/>
    <property type="project" value="GO_Central"/>
</dbReference>
<dbReference type="EMBL" id="GL871199">
    <property type="protein sequence ID" value="EGC32323.1"/>
    <property type="molecule type" value="Genomic_DNA"/>
</dbReference>
<evidence type="ECO:0008006" key="4">
    <source>
        <dbReference type="Google" id="ProtNLM"/>
    </source>
</evidence>
<dbReference type="RefSeq" id="XP_003291165.1">
    <property type="nucleotide sequence ID" value="XM_003291117.1"/>
</dbReference>
<keyword evidence="1" id="KW-0808">Transferase</keyword>
<organism evidence="2 3">
    <name type="scientific">Dictyostelium purpureum</name>
    <name type="common">Slime mold</name>
    <dbReference type="NCBI Taxonomy" id="5786"/>
    <lineage>
        <taxon>Eukaryota</taxon>
        <taxon>Amoebozoa</taxon>
        <taxon>Evosea</taxon>
        <taxon>Eumycetozoa</taxon>
        <taxon>Dictyostelia</taxon>
        <taxon>Dictyosteliales</taxon>
        <taxon>Dictyosteliaceae</taxon>
        <taxon>Dictyostelium</taxon>
    </lineage>
</organism>
<dbReference type="GeneID" id="10507337"/>
<dbReference type="Gene3D" id="3.30.559.10">
    <property type="entry name" value="Chloramphenicol acetyltransferase-like domain"/>
    <property type="match status" value="2"/>
</dbReference>
<dbReference type="InParanoid" id="F0ZUS0"/>
<dbReference type="Pfam" id="PF02458">
    <property type="entry name" value="Transferase"/>
    <property type="match status" value="1"/>
</dbReference>
<dbReference type="KEGG" id="dpp:DICPUDRAFT_38569"/>
<dbReference type="OrthoDB" id="18526at2759"/>
<sequence>MTTNFGPDKSFLHKVGPVEHFSASLFSRGGLWYNGTIDIEKFALAVKESLKDFYFIHSTLHKDEGGEIYASYSENENFEHLEIEEREESIKNATLELILPKKNISLDQQMGFSKDLNGQVMGVLKLTKYTDGFVIGYNFSHTLFDQGSMVYYFKYLANIYNGRPGLKKPQIVDILSLGHNIPLFKDINEVREYGSKVLRYIYKPISAHTAPAPNLNIIVQIKLDIDEIDKLKSTSPQYLSRNDLIGGILIKIYNFSNKEENFTYGYVCNIRKYLGVGEEAISNLIHQRRMTIDAKDIIKNNTVELAQLVRKNCSEITIEGYTKYVAWCKYLKDEKQNMAEYFNNPTHGMTRTSNWTSFDYDSISFDNSAPISLRHYTAAFYGVNIISFDTDENGKKYYTTQISIPSNDLEKVKEYGEVSKLYSIDKDYKL</sequence>
<accession>F0ZUS0</accession>
<name>F0ZUS0_DICPU</name>